<protein>
    <submittedName>
        <fullName evidence="2">Uncharacterized protein</fullName>
    </submittedName>
</protein>
<feature type="compositionally biased region" description="Basic and acidic residues" evidence="1">
    <location>
        <begin position="406"/>
        <end position="415"/>
    </location>
</feature>
<comment type="caution">
    <text evidence="2">The sequence shown here is derived from an EMBL/GenBank/DDBJ whole genome shotgun (WGS) entry which is preliminary data.</text>
</comment>
<feature type="region of interest" description="Disordered" evidence="1">
    <location>
        <begin position="305"/>
        <end position="340"/>
    </location>
</feature>
<evidence type="ECO:0000313" key="2">
    <source>
        <dbReference type="EMBL" id="KAJ4483503.1"/>
    </source>
</evidence>
<organism evidence="2 3">
    <name type="scientific">Lentinula aciculospora</name>
    <dbReference type="NCBI Taxonomy" id="153920"/>
    <lineage>
        <taxon>Eukaryota</taxon>
        <taxon>Fungi</taxon>
        <taxon>Dikarya</taxon>
        <taxon>Basidiomycota</taxon>
        <taxon>Agaricomycotina</taxon>
        <taxon>Agaricomycetes</taxon>
        <taxon>Agaricomycetidae</taxon>
        <taxon>Agaricales</taxon>
        <taxon>Marasmiineae</taxon>
        <taxon>Omphalotaceae</taxon>
        <taxon>Lentinula</taxon>
    </lineage>
</organism>
<dbReference type="OrthoDB" id="2963608at2759"/>
<dbReference type="EMBL" id="JAOTPV010000004">
    <property type="protein sequence ID" value="KAJ4483503.1"/>
    <property type="molecule type" value="Genomic_DNA"/>
</dbReference>
<reference evidence="2" key="1">
    <citation type="submission" date="2022-08" db="EMBL/GenBank/DDBJ databases">
        <title>A Global Phylogenomic Analysis of the Shiitake Genus Lentinula.</title>
        <authorList>
            <consortium name="DOE Joint Genome Institute"/>
            <person name="Sierra-Patev S."/>
            <person name="Min B."/>
            <person name="Naranjo-Ortiz M."/>
            <person name="Looney B."/>
            <person name="Konkel Z."/>
            <person name="Slot J.C."/>
            <person name="Sakamoto Y."/>
            <person name="Steenwyk J.L."/>
            <person name="Rokas A."/>
            <person name="Carro J."/>
            <person name="Camarero S."/>
            <person name="Ferreira P."/>
            <person name="Molpeceres G."/>
            <person name="Ruiz-Duenas F.J."/>
            <person name="Serrano A."/>
            <person name="Henrissat B."/>
            <person name="Drula E."/>
            <person name="Hughes K.W."/>
            <person name="Mata J.L."/>
            <person name="Ishikawa N.K."/>
            <person name="Vargas-Isla R."/>
            <person name="Ushijima S."/>
            <person name="Smith C.A."/>
            <person name="Ahrendt S."/>
            <person name="Andreopoulos W."/>
            <person name="He G."/>
            <person name="Labutti K."/>
            <person name="Lipzen A."/>
            <person name="Ng V."/>
            <person name="Riley R."/>
            <person name="Sandor L."/>
            <person name="Barry K."/>
            <person name="Martinez A.T."/>
            <person name="Xiao Y."/>
            <person name="Gibbons J.G."/>
            <person name="Terashima K."/>
            <person name="Grigoriev I.V."/>
            <person name="Hibbett D.S."/>
        </authorList>
    </citation>
    <scope>NUCLEOTIDE SEQUENCE</scope>
    <source>
        <strain evidence="2">JLM2183</strain>
    </source>
</reference>
<evidence type="ECO:0000313" key="3">
    <source>
        <dbReference type="Proteomes" id="UP001150266"/>
    </source>
</evidence>
<evidence type="ECO:0000256" key="1">
    <source>
        <dbReference type="SAM" id="MobiDB-lite"/>
    </source>
</evidence>
<accession>A0A9W9AJY9</accession>
<proteinExistence type="predicted"/>
<feature type="compositionally biased region" description="Low complexity" evidence="1">
    <location>
        <begin position="308"/>
        <end position="324"/>
    </location>
</feature>
<gene>
    <name evidence="2" type="ORF">J3R30DRAFT_3698336</name>
</gene>
<feature type="region of interest" description="Disordered" evidence="1">
    <location>
        <begin position="356"/>
        <end position="431"/>
    </location>
</feature>
<dbReference type="Proteomes" id="UP001150266">
    <property type="component" value="Unassembled WGS sequence"/>
</dbReference>
<sequence length="431" mass="47130">MQRAQVVSRLVAQRHFPSIWRRLNSSSVSSRPFVPSSSALPARKPRDAAEARIGYDGRPTSIRVQFWHSPRDSADVLATIQHIEQLYGPIDEFNCPSLNSDRKSLTLFIRFRDQESASRATAIHDFHRIPVPDIPRPDALQGGVSLAALVSLLDVKAYQPVLKPDLSEPDRSVKYDHREDAHHDIRSAPGRAGEQFLSRPAMRAFVEWAGFTSIRPLPKDTPLLEQGDAIDHPIMRHAVGRYAKMVGARNPLELIPQPTFNPAAMAALTSQSKLSAEEKTAVVSEPSEPTNDASGDINIFAEAPVVDPSTPSASTHSLPLSSSPSPSPKPSQAPSQLAKSPEAIAQLRIANSILKKIHKPNKAKTPTHQTKQNSTSHKSQKGLGSTASSTLSAKLKEQLASTQLKSEGKTEETEKNATTTSRLRGFMGNWF</sequence>
<dbReference type="AlphaFoldDB" id="A0A9W9AJY9"/>
<feature type="compositionally biased region" description="Polar residues" evidence="1">
    <location>
        <begin position="364"/>
        <end position="392"/>
    </location>
</feature>
<keyword evidence="3" id="KW-1185">Reference proteome</keyword>
<name>A0A9W9AJY9_9AGAR</name>